<reference evidence="2 3" key="1">
    <citation type="submission" date="2017-10" db="EMBL/GenBank/DDBJ databases">
        <title>Comparative genomics in systemic dimorphic fungi from Ajellomycetaceae.</title>
        <authorList>
            <person name="Munoz J.F."/>
            <person name="Mcewen J.G."/>
            <person name="Clay O.K."/>
            <person name="Cuomo C.A."/>
        </authorList>
    </citation>
    <scope>NUCLEOTIDE SEQUENCE [LARGE SCALE GENOMIC DNA]</scope>
    <source>
        <strain evidence="2 3">UAMH4076</strain>
    </source>
</reference>
<proteinExistence type="predicted"/>
<dbReference type="AlphaFoldDB" id="A0A2B7Z0H9"/>
<feature type="compositionally biased region" description="Low complexity" evidence="1">
    <location>
        <begin position="247"/>
        <end position="261"/>
    </location>
</feature>
<feature type="region of interest" description="Disordered" evidence="1">
    <location>
        <begin position="1"/>
        <end position="337"/>
    </location>
</feature>
<feature type="compositionally biased region" description="Low complexity" evidence="1">
    <location>
        <begin position="31"/>
        <end position="40"/>
    </location>
</feature>
<keyword evidence="3" id="KW-1185">Reference proteome</keyword>
<evidence type="ECO:0000256" key="1">
    <source>
        <dbReference type="SAM" id="MobiDB-lite"/>
    </source>
</evidence>
<sequence length="410" mass="45369">MVGFHLPDILQRKTRRQTIENSSPQVEMTDCDSPQQGSQQDDSHNSPSPNAQKSSWSSRYFPSTFASRYGATKPAIPSSSITSRAAASPSKDVRNKSSSNNSNNISRLPPSVKRNPSDSTSRTPTRNTDTPIPTIIHPSTPLHPSPSSFPPPPPSPSRSSPTRTKPRSTRHSTPRKSILKVPTATAAANDNEMRQQVERYHRHTSQSDTRDNTSRNALLTLSYTSSQDDACPGARPGQSPSTQQRRSSLPSMTPSTPLLALGDGNIIHPPLGNRETKRAEPDGYDRESGNGDGEGKSKRIGTEEEEENTQAQAQAGVSRRSSSHRSKRQRQKNREKNMKMVRFDHIDVHPYEVERSEESRFRFFGRRGEGRAEGRGNEYGSVGNRGAGVELDFDLDLREYVMDIPDVIEG</sequence>
<gene>
    <name evidence="2" type="ORF">GX50_07383</name>
</gene>
<feature type="compositionally biased region" description="Basic residues" evidence="1">
    <location>
        <begin position="164"/>
        <end position="178"/>
    </location>
</feature>
<feature type="compositionally biased region" description="Polar residues" evidence="1">
    <location>
        <begin position="214"/>
        <end position="228"/>
    </location>
</feature>
<accession>A0A2B7Z0H9</accession>
<dbReference type="EMBL" id="PDND01000207">
    <property type="protein sequence ID" value="PGH29864.1"/>
    <property type="molecule type" value="Genomic_DNA"/>
</dbReference>
<feature type="compositionally biased region" description="Polar residues" evidence="1">
    <location>
        <begin position="117"/>
        <end position="129"/>
    </location>
</feature>
<protein>
    <submittedName>
        <fullName evidence="2">Uncharacterized protein</fullName>
    </submittedName>
</protein>
<name>A0A2B7Z0H9_9EURO</name>
<organism evidence="2 3">
    <name type="scientific">[Emmonsia] crescens</name>
    <dbReference type="NCBI Taxonomy" id="73230"/>
    <lineage>
        <taxon>Eukaryota</taxon>
        <taxon>Fungi</taxon>
        <taxon>Dikarya</taxon>
        <taxon>Ascomycota</taxon>
        <taxon>Pezizomycotina</taxon>
        <taxon>Eurotiomycetes</taxon>
        <taxon>Eurotiomycetidae</taxon>
        <taxon>Onygenales</taxon>
        <taxon>Ajellomycetaceae</taxon>
        <taxon>Emergomyces</taxon>
    </lineage>
</organism>
<dbReference type="Proteomes" id="UP000226031">
    <property type="component" value="Unassembled WGS sequence"/>
</dbReference>
<evidence type="ECO:0000313" key="2">
    <source>
        <dbReference type="EMBL" id="PGH29864.1"/>
    </source>
</evidence>
<feature type="compositionally biased region" description="Basic and acidic residues" evidence="1">
    <location>
        <begin position="274"/>
        <end position="302"/>
    </location>
</feature>
<comment type="caution">
    <text evidence="2">The sequence shown here is derived from an EMBL/GenBank/DDBJ whole genome shotgun (WGS) entry which is preliminary data.</text>
</comment>
<feature type="compositionally biased region" description="Basic residues" evidence="1">
    <location>
        <begin position="321"/>
        <end position="331"/>
    </location>
</feature>
<evidence type="ECO:0000313" key="3">
    <source>
        <dbReference type="Proteomes" id="UP000226031"/>
    </source>
</evidence>
<feature type="compositionally biased region" description="Low complexity" evidence="1">
    <location>
        <begin position="130"/>
        <end position="140"/>
    </location>
</feature>
<feature type="compositionally biased region" description="Pro residues" evidence="1">
    <location>
        <begin position="141"/>
        <end position="156"/>
    </location>
</feature>
<dbReference type="VEuPathDB" id="FungiDB:EMCG_00712"/>
<feature type="compositionally biased region" description="Low complexity" evidence="1">
    <location>
        <begin position="96"/>
        <end position="106"/>
    </location>
</feature>
<feature type="compositionally biased region" description="Polar residues" evidence="1">
    <location>
        <begin position="45"/>
        <end position="66"/>
    </location>
</feature>
<feature type="compositionally biased region" description="Low complexity" evidence="1">
    <location>
        <begin position="309"/>
        <end position="320"/>
    </location>
</feature>